<name>A0A843VXR4_COLES</name>
<evidence type="ECO:0000313" key="2">
    <source>
        <dbReference type="Proteomes" id="UP000652761"/>
    </source>
</evidence>
<evidence type="ECO:0000313" key="1">
    <source>
        <dbReference type="EMBL" id="MQM01659.1"/>
    </source>
</evidence>
<dbReference type="EMBL" id="NMUH01002714">
    <property type="protein sequence ID" value="MQM01659.1"/>
    <property type="molecule type" value="Genomic_DNA"/>
</dbReference>
<keyword evidence="2" id="KW-1185">Reference proteome</keyword>
<proteinExistence type="predicted"/>
<accession>A0A843VXR4</accession>
<comment type="caution">
    <text evidence="1">The sequence shown here is derived from an EMBL/GenBank/DDBJ whole genome shotgun (WGS) entry which is preliminary data.</text>
</comment>
<reference evidence="1" key="1">
    <citation type="submission" date="2017-07" db="EMBL/GenBank/DDBJ databases">
        <title>Taro Niue Genome Assembly and Annotation.</title>
        <authorList>
            <person name="Atibalentja N."/>
            <person name="Keating K."/>
            <person name="Fields C.J."/>
        </authorList>
    </citation>
    <scope>NUCLEOTIDE SEQUENCE</scope>
    <source>
        <strain evidence="1">Niue_2</strain>
        <tissue evidence="1">Leaf</tissue>
    </source>
</reference>
<dbReference type="AlphaFoldDB" id="A0A843VXR4"/>
<organism evidence="1 2">
    <name type="scientific">Colocasia esculenta</name>
    <name type="common">Wild taro</name>
    <name type="synonym">Arum esculentum</name>
    <dbReference type="NCBI Taxonomy" id="4460"/>
    <lineage>
        <taxon>Eukaryota</taxon>
        <taxon>Viridiplantae</taxon>
        <taxon>Streptophyta</taxon>
        <taxon>Embryophyta</taxon>
        <taxon>Tracheophyta</taxon>
        <taxon>Spermatophyta</taxon>
        <taxon>Magnoliopsida</taxon>
        <taxon>Liliopsida</taxon>
        <taxon>Araceae</taxon>
        <taxon>Aroideae</taxon>
        <taxon>Colocasieae</taxon>
        <taxon>Colocasia</taxon>
    </lineage>
</organism>
<sequence length="16" mass="1683">MQLACTTTIPSTLCSL</sequence>
<protein>
    <submittedName>
        <fullName evidence="1">Uncharacterized protein</fullName>
    </submittedName>
</protein>
<dbReference type="Proteomes" id="UP000652761">
    <property type="component" value="Unassembled WGS sequence"/>
</dbReference>
<gene>
    <name evidence="1" type="ORF">Taro_034417</name>
</gene>